<feature type="transmembrane region" description="Helical" evidence="7">
    <location>
        <begin position="169"/>
        <end position="189"/>
    </location>
</feature>
<dbReference type="GO" id="GO:0005886">
    <property type="term" value="C:plasma membrane"/>
    <property type="evidence" value="ECO:0007669"/>
    <property type="project" value="UniProtKB-SubCell"/>
</dbReference>
<keyword evidence="5 7" id="KW-1133">Transmembrane helix</keyword>
<evidence type="ECO:0000256" key="5">
    <source>
        <dbReference type="ARBA" id="ARBA00022989"/>
    </source>
</evidence>
<feature type="transmembrane region" description="Helical" evidence="7">
    <location>
        <begin position="267"/>
        <end position="288"/>
    </location>
</feature>
<feature type="transmembrane region" description="Helical" evidence="7">
    <location>
        <begin position="79"/>
        <end position="99"/>
    </location>
</feature>
<dbReference type="SUPFAM" id="SSF48317">
    <property type="entry name" value="Acid phosphatase/Vanadium-dependent haloperoxidase"/>
    <property type="match status" value="1"/>
</dbReference>
<dbReference type="GO" id="GO:0016787">
    <property type="term" value="F:hydrolase activity"/>
    <property type="evidence" value="ECO:0007669"/>
    <property type="project" value="UniProtKB-KW"/>
</dbReference>
<proteinExistence type="predicted"/>
<evidence type="ECO:0000256" key="3">
    <source>
        <dbReference type="ARBA" id="ARBA00022692"/>
    </source>
</evidence>
<evidence type="ECO:0000259" key="8">
    <source>
        <dbReference type="SMART" id="SM00014"/>
    </source>
</evidence>
<organism evidence="9">
    <name type="scientific">uncultured Mycobacterium sp</name>
    <dbReference type="NCBI Taxonomy" id="171292"/>
    <lineage>
        <taxon>Bacteria</taxon>
        <taxon>Bacillati</taxon>
        <taxon>Actinomycetota</taxon>
        <taxon>Actinomycetes</taxon>
        <taxon>Mycobacteriales</taxon>
        <taxon>Mycobacteriaceae</taxon>
        <taxon>Mycobacterium</taxon>
        <taxon>environmental samples</taxon>
    </lineage>
</organism>
<sequence>MGQPYGPGSLGFGILGAVVLAALLVWSGVAIWVARHRCVLVAAVNRLRATAAFGGMRSWATRYLGAPVAALARRLSVDIAGALALMSGVVLVALLAAGFTELLDDVLDGELTMYVDQPVSQWVAAHRDLWLTDALKVLTHLGDAGSLVVIVIIVSAWTAWRSRSWLPAVLGLSGLVGTGVMLVVAKWVVGRTRPPSWIAVIVEDGFSFPSGHATGTFTVAVLGAWMTSRWVLHDWAARVALWAIFLGAAGLVGFSRIYLGVHYVSDVVAGAFLGAAWAVAVIVVGAWWQSSRRSAQPAPSPG</sequence>
<dbReference type="CDD" id="cd03392">
    <property type="entry name" value="PAP2_like_2"/>
    <property type="match status" value="1"/>
</dbReference>
<dbReference type="Gene3D" id="1.20.144.10">
    <property type="entry name" value="Phosphatidic acid phosphatase type 2/haloperoxidase"/>
    <property type="match status" value="2"/>
</dbReference>
<reference evidence="9" key="1">
    <citation type="submission" date="2016-03" db="EMBL/GenBank/DDBJ databases">
        <authorList>
            <person name="Ploux O."/>
        </authorList>
    </citation>
    <scope>NUCLEOTIDE SEQUENCE</scope>
    <source>
        <strain evidence="9">UC10</strain>
    </source>
</reference>
<evidence type="ECO:0000256" key="4">
    <source>
        <dbReference type="ARBA" id="ARBA00022801"/>
    </source>
</evidence>
<feature type="transmembrane region" description="Helical" evidence="7">
    <location>
        <begin position="209"/>
        <end position="227"/>
    </location>
</feature>
<comment type="subcellular location">
    <subcellularLocation>
        <location evidence="1">Cell membrane</location>
        <topology evidence="1">Multi-pass membrane protein</topology>
    </subcellularLocation>
</comment>
<evidence type="ECO:0000313" key="9">
    <source>
        <dbReference type="EMBL" id="SBS76831.1"/>
    </source>
</evidence>
<dbReference type="PANTHER" id="PTHR14969:SF62">
    <property type="entry name" value="DECAPRENYLPHOSPHORYL-5-PHOSPHORIBOSE PHOSPHATASE RV3807C-RELATED"/>
    <property type="match status" value="1"/>
</dbReference>
<protein>
    <submittedName>
        <fullName evidence="9">PAP2 superfamily protein</fullName>
    </submittedName>
</protein>
<name>A0A1Y5PKY4_9MYCO</name>
<evidence type="ECO:0000256" key="2">
    <source>
        <dbReference type="ARBA" id="ARBA00022475"/>
    </source>
</evidence>
<evidence type="ECO:0000256" key="1">
    <source>
        <dbReference type="ARBA" id="ARBA00004651"/>
    </source>
</evidence>
<feature type="transmembrane region" description="Helical" evidence="7">
    <location>
        <begin position="12"/>
        <end position="34"/>
    </location>
</feature>
<dbReference type="SMART" id="SM00014">
    <property type="entry name" value="acidPPc"/>
    <property type="match status" value="1"/>
</dbReference>
<gene>
    <name evidence="9" type="ORF">MHPYR_370032</name>
</gene>
<keyword evidence="2" id="KW-1003">Cell membrane</keyword>
<keyword evidence="6 7" id="KW-0472">Membrane</keyword>
<dbReference type="InterPro" id="IPR036938">
    <property type="entry name" value="PAP2/HPO_sf"/>
</dbReference>
<keyword evidence="3 7" id="KW-0812">Transmembrane</keyword>
<dbReference type="PANTHER" id="PTHR14969">
    <property type="entry name" value="SPHINGOSINE-1-PHOSPHATE PHOSPHOHYDROLASE"/>
    <property type="match status" value="1"/>
</dbReference>
<evidence type="ECO:0000256" key="6">
    <source>
        <dbReference type="ARBA" id="ARBA00023136"/>
    </source>
</evidence>
<feature type="transmembrane region" description="Helical" evidence="7">
    <location>
        <begin position="137"/>
        <end position="157"/>
    </location>
</feature>
<keyword evidence="4" id="KW-0378">Hydrolase</keyword>
<feature type="domain" description="Phosphatidic acid phosphatase type 2/haloperoxidase" evidence="8">
    <location>
        <begin position="170"/>
        <end position="282"/>
    </location>
</feature>
<evidence type="ECO:0000256" key="7">
    <source>
        <dbReference type="SAM" id="Phobius"/>
    </source>
</evidence>
<dbReference type="InterPro" id="IPR000326">
    <property type="entry name" value="PAP2/HPO"/>
</dbReference>
<dbReference type="AlphaFoldDB" id="A0A1Y5PKY4"/>
<dbReference type="Pfam" id="PF01569">
    <property type="entry name" value="PAP2"/>
    <property type="match status" value="1"/>
</dbReference>
<accession>A0A1Y5PKY4</accession>
<dbReference type="EMBL" id="FLQS01000031">
    <property type="protein sequence ID" value="SBS76831.1"/>
    <property type="molecule type" value="Genomic_DNA"/>
</dbReference>
<feature type="transmembrane region" description="Helical" evidence="7">
    <location>
        <begin position="239"/>
        <end position="261"/>
    </location>
</feature>